<evidence type="ECO:0000313" key="2">
    <source>
        <dbReference type="Proteomes" id="UP000241462"/>
    </source>
</evidence>
<gene>
    <name evidence="1" type="ORF">BD289DRAFT_12680</name>
</gene>
<proteinExistence type="predicted"/>
<evidence type="ECO:0000313" key="1">
    <source>
        <dbReference type="EMBL" id="PSR82547.1"/>
    </source>
</evidence>
<accession>A0A2T3A4C1</accession>
<reference evidence="1 2" key="1">
    <citation type="journal article" date="2018" name="Mycol. Prog.">
        <title>Coniella lustricola, a new species from submerged detritus.</title>
        <authorList>
            <person name="Raudabaugh D.B."/>
            <person name="Iturriaga T."/>
            <person name="Carver A."/>
            <person name="Mondo S."/>
            <person name="Pangilinan J."/>
            <person name="Lipzen A."/>
            <person name="He G."/>
            <person name="Amirebrahimi M."/>
            <person name="Grigoriev I.V."/>
            <person name="Miller A.N."/>
        </authorList>
    </citation>
    <scope>NUCLEOTIDE SEQUENCE [LARGE SCALE GENOMIC DNA]</scope>
    <source>
        <strain evidence="1 2">B22-T-1</strain>
    </source>
</reference>
<keyword evidence="2" id="KW-1185">Reference proteome</keyword>
<dbReference type="OrthoDB" id="5240423at2759"/>
<name>A0A2T3A4C1_9PEZI</name>
<dbReference type="Proteomes" id="UP000241462">
    <property type="component" value="Unassembled WGS sequence"/>
</dbReference>
<protein>
    <submittedName>
        <fullName evidence="1">Uncharacterized protein</fullName>
    </submittedName>
</protein>
<organism evidence="1 2">
    <name type="scientific">Coniella lustricola</name>
    <dbReference type="NCBI Taxonomy" id="2025994"/>
    <lineage>
        <taxon>Eukaryota</taxon>
        <taxon>Fungi</taxon>
        <taxon>Dikarya</taxon>
        <taxon>Ascomycota</taxon>
        <taxon>Pezizomycotina</taxon>
        <taxon>Sordariomycetes</taxon>
        <taxon>Sordariomycetidae</taxon>
        <taxon>Diaporthales</taxon>
        <taxon>Schizoparmaceae</taxon>
        <taxon>Coniella</taxon>
    </lineage>
</organism>
<sequence length="327" mass="36315">MPIDPSSLFQGVSAIVNLALWIAKAENAPKEVSRCLELVQLVYKDTQYLIELRNETLSTLEQTPRELARIDDVIITSTRSIQDIGGFLEKYRPAAHNGRTSVRSRIVWVLSDSETFSLRAPNLLVQHNTVLGEIQTLRTFQMIGPLLKATREREIEIEKLDGPRKFENINLLHSLMGNDSKRPQLQVSSSTTEFTPPPISACSRAPTFDIMGQSFNNSVSGGHWSSLRHQHQPSLVSLFTPPPPYSPPDASSGESCADFFANTESTTSSTYPSVVAAVPSREAVSSTQHISEYRLQDSYDSAQDSTGLKALMMRNWYPAHHTINPSS</sequence>
<dbReference type="EMBL" id="KZ678475">
    <property type="protein sequence ID" value="PSR82547.1"/>
    <property type="molecule type" value="Genomic_DNA"/>
</dbReference>
<dbReference type="InParanoid" id="A0A2T3A4C1"/>
<dbReference type="AlphaFoldDB" id="A0A2T3A4C1"/>